<dbReference type="Gene3D" id="3.90.226.10">
    <property type="entry name" value="2-enoyl-CoA Hydratase, Chain A, domain 1"/>
    <property type="match status" value="1"/>
</dbReference>
<gene>
    <name evidence="3" type="ORF">TUM19329_30230</name>
</gene>
<evidence type="ECO:0000256" key="1">
    <source>
        <dbReference type="ARBA" id="ARBA00005254"/>
    </source>
</evidence>
<dbReference type="GO" id="GO:0006635">
    <property type="term" value="P:fatty acid beta-oxidation"/>
    <property type="evidence" value="ECO:0007669"/>
    <property type="project" value="TreeGrafter"/>
</dbReference>
<protein>
    <submittedName>
        <fullName evidence="3">Polyketide biosynthesis enoyl-CoA hydratase</fullName>
    </submittedName>
</protein>
<dbReference type="AlphaFoldDB" id="A0A6F8T9D2"/>
<dbReference type="SUPFAM" id="SSF52096">
    <property type="entry name" value="ClpP/crotonase"/>
    <property type="match status" value="1"/>
</dbReference>
<dbReference type="Gene3D" id="6.20.390.20">
    <property type="match status" value="1"/>
</dbReference>
<name>A0A6F8T9D2_9GAMM</name>
<dbReference type="InterPro" id="IPR029045">
    <property type="entry name" value="ClpP/crotonase-like_dom_sf"/>
</dbReference>
<dbReference type="CDD" id="cd06558">
    <property type="entry name" value="crotonase-like"/>
    <property type="match status" value="1"/>
</dbReference>
<evidence type="ECO:0000256" key="2">
    <source>
        <dbReference type="RuleBase" id="RU003707"/>
    </source>
</evidence>
<dbReference type="GO" id="GO:0003824">
    <property type="term" value="F:catalytic activity"/>
    <property type="evidence" value="ECO:0007669"/>
    <property type="project" value="InterPro"/>
</dbReference>
<dbReference type="InterPro" id="IPR001753">
    <property type="entry name" value="Enoyl-CoA_hydra/iso"/>
</dbReference>
<sequence length="244" mass="26827">MKLERIAENIVKLYVATEDNPYIDQAFFQQLKPIVEEINHDDKIAVVIMCGTLAYFSAGASQDALQQTDTLPSCVIEIPEAILNIKVPTIASMEGHGIGGGLILGLLCDMAMMAEESLYGANFISMGFTPGMGSTQAVTDAFGPYIGRKMLFGGQLYKGQEFKSFPGCTIEIMPKAEIASASLELAKNIAMNSRAALTLLKGKLSGRRLKNLKPVLDEEIKMHRFLFADPETQKMINEHYLREL</sequence>
<evidence type="ECO:0000313" key="4">
    <source>
        <dbReference type="Proteomes" id="UP000502894"/>
    </source>
</evidence>
<keyword evidence="4" id="KW-1185">Reference proteome</keyword>
<dbReference type="NCBIfam" id="NF005496">
    <property type="entry name" value="PRK07110.1"/>
    <property type="match status" value="1"/>
</dbReference>
<dbReference type="InterPro" id="IPR018376">
    <property type="entry name" value="Enoyl-CoA_hyd/isom_CS"/>
</dbReference>
<dbReference type="RefSeq" id="WP_173237912.1">
    <property type="nucleotide sequence ID" value="NZ_AP022839.1"/>
</dbReference>
<dbReference type="EMBL" id="AP022839">
    <property type="protein sequence ID" value="BCA96662.1"/>
    <property type="molecule type" value="Genomic_DNA"/>
</dbReference>
<organism evidence="3 4">
    <name type="scientific">Legionella antarctica</name>
    <dbReference type="NCBI Taxonomy" id="2708020"/>
    <lineage>
        <taxon>Bacteria</taxon>
        <taxon>Pseudomonadati</taxon>
        <taxon>Pseudomonadota</taxon>
        <taxon>Gammaproteobacteria</taxon>
        <taxon>Legionellales</taxon>
        <taxon>Legionellaceae</taxon>
        <taxon>Legionella</taxon>
    </lineage>
</organism>
<accession>A0A6F8T9D2</accession>
<dbReference type="Pfam" id="PF00378">
    <property type="entry name" value="ECH_1"/>
    <property type="match status" value="1"/>
</dbReference>
<comment type="similarity">
    <text evidence="1 2">Belongs to the enoyl-CoA hydratase/isomerase family.</text>
</comment>
<dbReference type="PANTHER" id="PTHR11941">
    <property type="entry name" value="ENOYL-COA HYDRATASE-RELATED"/>
    <property type="match status" value="1"/>
</dbReference>
<reference evidence="3" key="1">
    <citation type="journal article" date="2020" name="Microbiol. Resour. Announc.">
        <title>Complete Genome Sequence of Novel Psychrotolerant Legionella Strain TUM19329, Isolated from Antarctic Lake Sediment.</title>
        <authorList>
            <person name="Shimada S."/>
            <person name="Nakai R."/>
            <person name="Aoki K."/>
            <person name="Shimoeda N."/>
            <person name="Ohno G."/>
            <person name="Miyazaki Y."/>
            <person name="Kudoh S."/>
            <person name="Imura S."/>
            <person name="Watanabe K."/>
            <person name="Ishii Y."/>
            <person name="Tateda K."/>
        </authorList>
    </citation>
    <scope>NUCLEOTIDE SEQUENCE [LARGE SCALE GENOMIC DNA]</scope>
    <source>
        <strain evidence="3">TUM19329</strain>
    </source>
</reference>
<dbReference type="KEGG" id="lant:TUM19329_30230"/>
<dbReference type="Proteomes" id="UP000502894">
    <property type="component" value="Chromosome"/>
</dbReference>
<evidence type="ECO:0000313" key="3">
    <source>
        <dbReference type="EMBL" id="BCA96662.1"/>
    </source>
</evidence>
<dbReference type="PANTHER" id="PTHR11941:SF54">
    <property type="entry name" value="ENOYL-COA HYDRATASE, MITOCHONDRIAL"/>
    <property type="match status" value="1"/>
</dbReference>
<dbReference type="PROSITE" id="PS00166">
    <property type="entry name" value="ENOYL_COA_HYDRATASE"/>
    <property type="match status" value="1"/>
</dbReference>
<proteinExistence type="inferred from homology"/>